<dbReference type="Proteomes" id="UP001260980">
    <property type="component" value="Unassembled WGS sequence"/>
</dbReference>
<accession>A0ABU3RNG9</accession>
<dbReference type="EMBL" id="JAWCUD010000016">
    <property type="protein sequence ID" value="MDU0205830.1"/>
    <property type="molecule type" value="Genomic_DNA"/>
</dbReference>
<gene>
    <name evidence="1" type="ORF">RQP52_32610</name>
</gene>
<name>A0ABU3RNG9_9BACL</name>
<sequence length="140" mass="16286">MIRQKGLELSNFINNINGCYIQSTNEDKQHMFKTRGEVVWSNRGKQQWGGIHFGENVLKIRIDYPKGKFDLDFFKENLDLPEINYEDYGVSGVRKVITTKNPPFDSIDVILYPNKLKEYVLLTSKCKDVLQEIVSASCRY</sequence>
<reference evidence="1 2" key="1">
    <citation type="submission" date="2023-10" db="EMBL/GenBank/DDBJ databases">
        <title>Paenibacillus strain PFR10 Genome sequencing and assembly.</title>
        <authorList>
            <person name="Kim I."/>
        </authorList>
    </citation>
    <scope>NUCLEOTIDE SEQUENCE [LARGE SCALE GENOMIC DNA]</scope>
    <source>
        <strain evidence="1 2">PFR10</strain>
    </source>
</reference>
<evidence type="ECO:0000313" key="2">
    <source>
        <dbReference type="Proteomes" id="UP001260980"/>
    </source>
</evidence>
<organism evidence="1 2">
    <name type="scientific">Paenibacillus violae</name>
    <dbReference type="NCBI Taxonomy" id="3077234"/>
    <lineage>
        <taxon>Bacteria</taxon>
        <taxon>Bacillati</taxon>
        <taxon>Bacillota</taxon>
        <taxon>Bacilli</taxon>
        <taxon>Bacillales</taxon>
        <taxon>Paenibacillaceae</taxon>
        <taxon>Paenibacillus</taxon>
    </lineage>
</organism>
<keyword evidence="2" id="KW-1185">Reference proteome</keyword>
<protein>
    <submittedName>
        <fullName evidence="1">Uncharacterized protein</fullName>
    </submittedName>
</protein>
<proteinExistence type="predicted"/>
<evidence type="ECO:0000313" key="1">
    <source>
        <dbReference type="EMBL" id="MDU0205830.1"/>
    </source>
</evidence>
<comment type="caution">
    <text evidence="1">The sequence shown here is derived from an EMBL/GenBank/DDBJ whole genome shotgun (WGS) entry which is preliminary data.</text>
</comment>
<dbReference type="RefSeq" id="WP_315955703.1">
    <property type="nucleotide sequence ID" value="NZ_JAWCUD010000016.1"/>
</dbReference>